<name>A0A8K0RX59_9HYPO</name>
<dbReference type="Gene3D" id="2.60.120.260">
    <property type="entry name" value="Galactose-binding domain-like"/>
    <property type="match status" value="1"/>
</dbReference>
<reference evidence="2" key="1">
    <citation type="journal article" date="2021" name="Nat. Commun.">
        <title>Genetic determinants of endophytism in the Arabidopsis root mycobiome.</title>
        <authorList>
            <person name="Mesny F."/>
            <person name="Miyauchi S."/>
            <person name="Thiergart T."/>
            <person name="Pickel B."/>
            <person name="Atanasova L."/>
            <person name="Karlsson M."/>
            <person name="Huettel B."/>
            <person name="Barry K.W."/>
            <person name="Haridas S."/>
            <person name="Chen C."/>
            <person name="Bauer D."/>
            <person name="Andreopoulos W."/>
            <person name="Pangilinan J."/>
            <person name="LaButti K."/>
            <person name="Riley R."/>
            <person name="Lipzen A."/>
            <person name="Clum A."/>
            <person name="Drula E."/>
            <person name="Henrissat B."/>
            <person name="Kohler A."/>
            <person name="Grigoriev I.V."/>
            <person name="Martin F.M."/>
            <person name="Hacquard S."/>
        </authorList>
    </citation>
    <scope>NUCLEOTIDE SEQUENCE</scope>
    <source>
        <strain evidence="2">MPI-SDFR-AT-0068</strain>
    </source>
</reference>
<evidence type="ECO:0000256" key="1">
    <source>
        <dbReference type="SAM" id="SignalP"/>
    </source>
</evidence>
<feature type="signal peptide" evidence="1">
    <location>
        <begin position="1"/>
        <end position="22"/>
    </location>
</feature>
<gene>
    <name evidence="2" type="ORF">BKA59DRAFT_402061</name>
</gene>
<comment type="caution">
    <text evidence="2">The sequence shown here is derived from an EMBL/GenBank/DDBJ whole genome shotgun (WGS) entry which is preliminary data.</text>
</comment>
<accession>A0A8K0RX59</accession>
<proteinExistence type="predicted"/>
<sequence length="318" mass="32915">VVSNKLLVSAFATLASLVVVDAGPCKPKTSSTGTASASLASETTTAPIVTIETSTTTADSRTTTTATENGTTMTVFVSGESTTTVNSETSMEVSEIETTGVAKSEIIIVTSGTEATTVVSSTEITTVATTTDGSLTLADATTTTTTADAGPTNLLINGNFDLGSASPWGTTRAPSGRLAYDDPFEGPAYAQLDFSIEDGAAYNNYLYQTIDKSLLKAGSYELSAMLHVDLATDNIYGDGCNSMGVGCYYGDPSMLNRVQGPFVMVSAENALHQWTPLTTTCLLVEQTLSDYDYISAVIGFGCANSLGGVDAVAFEKVL</sequence>
<evidence type="ECO:0000313" key="2">
    <source>
        <dbReference type="EMBL" id="KAH7242749.1"/>
    </source>
</evidence>
<keyword evidence="3" id="KW-1185">Reference proteome</keyword>
<dbReference type="EMBL" id="JAGPXF010000005">
    <property type="protein sequence ID" value="KAH7242749.1"/>
    <property type="molecule type" value="Genomic_DNA"/>
</dbReference>
<dbReference type="OrthoDB" id="5100991at2759"/>
<feature type="non-terminal residue" evidence="2">
    <location>
        <position position="1"/>
    </location>
</feature>
<dbReference type="Proteomes" id="UP000813427">
    <property type="component" value="Unassembled WGS sequence"/>
</dbReference>
<feature type="chain" id="PRO_5035454604" evidence="1">
    <location>
        <begin position="23"/>
        <end position="318"/>
    </location>
</feature>
<dbReference type="AlphaFoldDB" id="A0A8K0RX59"/>
<evidence type="ECO:0000313" key="3">
    <source>
        <dbReference type="Proteomes" id="UP000813427"/>
    </source>
</evidence>
<protein>
    <submittedName>
        <fullName evidence="2">Uncharacterized protein</fullName>
    </submittedName>
</protein>
<keyword evidence="1" id="KW-0732">Signal</keyword>
<organism evidence="2 3">
    <name type="scientific">Fusarium tricinctum</name>
    <dbReference type="NCBI Taxonomy" id="61284"/>
    <lineage>
        <taxon>Eukaryota</taxon>
        <taxon>Fungi</taxon>
        <taxon>Dikarya</taxon>
        <taxon>Ascomycota</taxon>
        <taxon>Pezizomycotina</taxon>
        <taxon>Sordariomycetes</taxon>
        <taxon>Hypocreomycetidae</taxon>
        <taxon>Hypocreales</taxon>
        <taxon>Nectriaceae</taxon>
        <taxon>Fusarium</taxon>
        <taxon>Fusarium tricinctum species complex</taxon>
    </lineage>
</organism>